<reference evidence="3 4" key="1">
    <citation type="submission" date="2022-12" db="EMBL/GenBank/DDBJ databases">
        <title>Metagenome assembled genome from gulf of manar.</title>
        <authorList>
            <person name="Kohli P."/>
            <person name="Pk S."/>
            <person name="Venkata Ramana C."/>
            <person name="Sasikala C."/>
        </authorList>
    </citation>
    <scope>NUCLEOTIDE SEQUENCE [LARGE SCALE GENOMIC DNA]</scope>
    <source>
        <strain evidence="3">JB008</strain>
    </source>
</reference>
<dbReference type="PANTHER" id="PTHR38731">
    <property type="entry name" value="LIPL45-RELATED LIPOPROTEIN-RELATED"/>
    <property type="match status" value="1"/>
</dbReference>
<evidence type="ECO:0000256" key="1">
    <source>
        <dbReference type="SAM" id="SignalP"/>
    </source>
</evidence>
<keyword evidence="1" id="KW-0732">Signal</keyword>
<protein>
    <submittedName>
        <fullName evidence="3">FecR family protein</fullName>
    </submittedName>
</protein>
<feature type="signal peptide" evidence="1">
    <location>
        <begin position="1"/>
        <end position="23"/>
    </location>
</feature>
<sequence>MKTTIVTVLFTVLMCFVSAAAFAAEPIGQIVYIEGIVDLQRDGEILELWDSDIGLEVYNYDLIETGYDGFAEIEITSHRTRGTLVKVDSDTAFYFDSAKMNGASKTNMTMMSGSLSFKVQKLTGNEELNVRTESAVMGVRGTEFNIQRAPEGSVLVTCVEGKVACEDDRRMERYAMPGSVVEKRSGSSLSRVDIDVGDENLYGAYWIGKREEIFRSGADTFIKGYSAQYNNYLPRFLEAYDNLLAVKSQLETYGLEENQGGGGFSSKMITVKAETSDEMIMMRSILPLFEHSYYAVQVLERYHQQGIGRTMIDKNYSSDDFFEEFSRRKLEIKNKLADVRYCIKLYMNISRAANPGGLDAPSFFDDMMMGANPLGAGSMPESSMPASRF</sequence>
<dbReference type="Proteomes" id="UP001221217">
    <property type="component" value="Unassembled WGS sequence"/>
</dbReference>
<name>A0AAJ1ILN8_9SPIO</name>
<dbReference type="EMBL" id="JAQQAL010000044">
    <property type="protein sequence ID" value="MDC7228366.1"/>
    <property type="molecule type" value="Genomic_DNA"/>
</dbReference>
<dbReference type="InterPro" id="IPR006860">
    <property type="entry name" value="FecR"/>
</dbReference>
<evidence type="ECO:0000313" key="3">
    <source>
        <dbReference type="EMBL" id="MDC7228366.1"/>
    </source>
</evidence>
<comment type="caution">
    <text evidence="3">The sequence shown here is derived from an EMBL/GenBank/DDBJ whole genome shotgun (WGS) entry which is preliminary data.</text>
</comment>
<evidence type="ECO:0000313" key="4">
    <source>
        <dbReference type="Proteomes" id="UP001221217"/>
    </source>
</evidence>
<organism evidence="3 4">
    <name type="scientific">Candidatus Thalassospirochaeta sargassi</name>
    <dbReference type="NCBI Taxonomy" id="3119039"/>
    <lineage>
        <taxon>Bacteria</taxon>
        <taxon>Pseudomonadati</taxon>
        <taxon>Spirochaetota</taxon>
        <taxon>Spirochaetia</taxon>
        <taxon>Spirochaetales</taxon>
        <taxon>Spirochaetaceae</taxon>
        <taxon>Candidatus Thalassospirochaeta</taxon>
    </lineage>
</organism>
<accession>A0AAJ1ILN8</accession>
<dbReference type="AlphaFoldDB" id="A0AAJ1ILN8"/>
<feature type="chain" id="PRO_5042590940" evidence="1">
    <location>
        <begin position="24"/>
        <end position="389"/>
    </location>
</feature>
<dbReference type="Pfam" id="PF04773">
    <property type="entry name" value="FecR"/>
    <property type="match status" value="1"/>
</dbReference>
<evidence type="ECO:0000259" key="2">
    <source>
        <dbReference type="Pfam" id="PF04773"/>
    </source>
</evidence>
<dbReference type="Gene3D" id="2.60.120.1440">
    <property type="match status" value="1"/>
</dbReference>
<proteinExistence type="predicted"/>
<gene>
    <name evidence="3" type="ORF">PQJ61_16505</name>
</gene>
<feature type="domain" description="FecR protein" evidence="2">
    <location>
        <begin position="63"/>
        <end position="163"/>
    </location>
</feature>